<evidence type="ECO:0000259" key="7">
    <source>
        <dbReference type="PROSITE" id="PS50113"/>
    </source>
</evidence>
<keyword evidence="9" id="KW-1185">Reference proteome</keyword>
<dbReference type="Pfam" id="PF08447">
    <property type="entry name" value="PAS_3"/>
    <property type="match status" value="1"/>
</dbReference>
<evidence type="ECO:0000256" key="2">
    <source>
        <dbReference type="ARBA" id="ARBA00012438"/>
    </source>
</evidence>
<keyword evidence="5 8" id="KW-0418">Kinase</keyword>
<dbReference type="InterPro" id="IPR000700">
    <property type="entry name" value="PAS-assoc_C"/>
</dbReference>
<evidence type="ECO:0000256" key="1">
    <source>
        <dbReference type="ARBA" id="ARBA00000085"/>
    </source>
</evidence>
<dbReference type="GeneID" id="97550099"/>
<dbReference type="PROSITE" id="PS50112">
    <property type="entry name" value="PAS"/>
    <property type="match status" value="1"/>
</dbReference>
<dbReference type="RefSeq" id="WP_109970164.1">
    <property type="nucleotide sequence ID" value="NZ_CP176093.1"/>
</dbReference>
<protein>
    <recommendedName>
        <fullName evidence="2">histidine kinase</fullName>
        <ecNumber evidence="2">2.7.13.3</ecNumber>
    </recommendedName>
</protein>
<dbReference type="InterPro" id="IPR001610">
    <property type="entry name" value="PAC"/>
</dbReference>
<dbReference type="InterPro" id="IPR013656">
    <property type="entry name" value="PAS_4"/>
</dbReference>
<feature type="domain" description="PAS" evidence="6">
    <location>
        <begin position="196"/>
        <end position="251"/>
    </location>
</feature>
<dbReference type="OrthoDB" id="116663at2157"/>
<dbReference type="NCBIfam" id="TIGR00229">
    <property type="entry name" value="sensory_box"/>
    <property type="match status" value="1"/>
</dbReference>
<dbReference type="SMART" id="SM00091">
    <property type="entry name" value="PAS"/>
    <property type="match status" value="4"/>
</dbReference>
<keyword evidence="4" id="KW-0808">Transferase</keyword>
<dbReference type="AlphaFoldDB" id="A0A2V2MU43"/>
<dbReference type="PANTHER" id="PTHR43304">
    <property type="entry name" value="PHYTOCHROME-LIKE PROTEIN CPH1"/>
    <property type="match status" value="1"/>
</dbReference>
<comment type="caution">
    <text evidence="8">The sequence shown here is derived from an EMBL/GenBank/DDBJ whole genome shotgun (WGS) entry which is preliminary data.</text>
</comment>
<dbReference type="InterPro" id="IPR000014">
    <property type="entry name" value="PAS"/>
</dbReference>
<dbReference type="Pfam" id="PF13426">
    <property type="entry name" value="PAS_9"/>
    <property type="match status" value="1"/>
</dbReference>
<accession>A0A2V2MU43</accession>
<dbReference type="EC" id="2.7.13.3" evidence="2"/>
<feature type="domain" description="PAC" evidence="7">
    <location>
        <begin position="405"/>
        <end position="455"/>
    </location>
</feature>
<evidence type="ECO:0000313" key="8">
    <source>
        <dbReference type="EMBL" id="PWR69840.1"/>
    </source>
</evidence>
<dbReference type="SUPFAM" id="SSF55785">
    <property type="entry name" value="PYP-like sensor domain (PAS domain)"/>
    <property type="match status" value="5"/>
</dbReference>
<sequence>MSVPVDRYSLILEYLQKRYPVAVSTSQIARDLMMNRGSVAKYLEVLLTQGHVVMKPFGKAKQYSSSQKIPFDDLFDYLSEAIVILDMDLKILMVNKSFITTFDIRTGKNVIGTPLTRLNLALLNDTTVQGNISRILESKTYINEMLLIDQIKDRFFLTEFVPTFLPSLSFTAKPGIMITFRDITTWKKTEDELKTSERKIRTLFEEVPSGIFLFQADGTILNANRASLEILGLVRFTEIVNFNLFEIMSPKQAIEKLISEGKNAEITLTCNFDRLKKSTLTATRKTGTAYFQVVFAPVTDRRWNAKQEYFILFIDITAQKRAEKELKERFWGITSNLPGIAYQFYARDSGEWGVYFADNRSENVYGIKTDPLDTWFDRFASCIDPEDKQRWDDSIRDVIQKITPWDFEGTFIKPSGERVYIRGISQPIRLKNETIWNGIFLDITDRRRSEEELKKSEQRFRGFASNLPGIVYQFYARDTGEWGMNFVDERSQDVYGISPEPLSTWLDRYGMCIAPSDQERWKISIDDVIRRTAPWEFEGKFIKSTHEEMYIRVVSQPIRLSGETLWNGLILDITDYKRAEEALHASAVKEVRYHSFFENTCNGVLIYEPIDNGNDYILKDVNKATANLLRKPKEELIGKKLFEEFPDLPDPEIRDLLRRVLTTENPEFSSPLKYRNRDDFPWISHYVFKLPSGEIASFMVDVSDEVKKEIEDSSGVYDFRL</sequence>
<dbReference type="SMART" id="SM00086">
    <property type="entry name" value="PAC"/>
    <property type="match status" value="3"/>
</dbReference>
<dbReference type="Gene3D" id="3.30.450.20">
    <property type="entry name" value="PAS domain"/>
    <property type="match status" value="5"/>
</dbReference>
<reference evidence="8 9" key="1">
    <citation type="submission" date="2018-05" db="EMBL/GenBank/DDBJ databases">
        <title>Draft genome of Methanospirillum lacunae Ki8-1.</title>
        <authorList>
            <person name="Dueholm M.S."/>
            <person name="Nielsen P.H."/>
            <person name="Bakmann L.F."/>
            <person name="Otzen D.E."/>
        </authorList>
    </citation>
    <scope>NUCLEOTIDE SEQUENCE [LARGE SCALE GENOMIC DNA]</scope>
    <source>
        <strain evidence="8 9">Ki8-1</strain>
    </source>
</reference>
<dbReference type="Proteomes" id="UP000245657">
    <property type="component" value="Unassembled WGS sequence"/>
</dbReference>
<dbReference type="InterPro" id="IPR035965">
    <property type="entry name" value="PAS-like_dom_sf"/>
</dbReference>
<dbReference type="InterPro" id="IPR013655">
    <property type="entry name" value="PAS_fold_3"/>
</dbReference>
<dbReference type="Pfam" id="PF13188">
    <property type="entry name" value="PAS_8"/>
    <property type="match status" value="1"/>
</dbReference>
<dbReference type="InterPro" id="IPR052162">
    <property type="entry name" value="Sensor_kinase/Photoreceptor"/>
</dbReference>
<comment type="catalytic activity">
    <reaction evidence="1">
        <text>ATP + protein L-histidine = ADP + protein N-phospho-L-histidine.</text>
        <dbReference type="EC" id="2.7.13.3"/>
    </reaction>
</comment>
<evidence type="ECO:0000256" key="5">
    <source>
        <dbReference type="ARBA" id="ARBA00022777"/>
    </source>
</evidence>
<dbReference type="PANTHER" id="PTHR43304:SF1">
    <property type="entry name" value="PAC DOMAIN-CONTAINING PROTEIN"/>
    <property type="match status" value="1"/>
</dbReference>
<name>A0A2V2MU43_9EURY</name>
<evidence type="ECO:0000259" key="6">
    <source>
        <dbReference type="PROSITE" id="PS50112"/>
    </source>
</evidence>
<keyword evidence="3" id="KW-0597">Phosphoprotein</keyword>
<proteinExistence type="predicted"/>
<gene>
    <name evidence="8" type="ORF">DK846_16825</name>
</gene>
<organism evidence="8 9">
    <name type="scientific">Methanospirillum lacunae</name>
    <dbReference type="NCBI Taxonomy" id="668570"/>
    <lineage>
        <taxon>Archaea</taxon>
        <taxon>Methanobacteriati</taxon>
        <taxon>Methanobacteriota</taxon>
        <taxon>Stenosarchaea group</taxon>
        <taxon>Methanomicrobia</taxon>
        <taxon>Methanomicrobiales</taxon>
        <taxon>Methanospirillaceae</taxon>
        <taxon>Methanospirillum</taxon>
    </lineage>
</organism>
<evidence type="ECO:0000256" key="3">
    <source>
        <dbReference type="ARBA" id="ARBA00022553"/>
    </source>
</evidence>
<evidence type="ECO:0000313" key="9">
    <source>
        <dbReference type="Proteomes" id="UP000245657"/>
    </source>
</evidence>
<dbReference type="Pfam" id="PF08448">
    <property type="entry name" value="PAS_4"/>
    <property type="match status" value="1"/>
</dbReference>
<dbReference type="GO" id="GO:0004673">
    <property type="term" value="F:protein histidine kinase activity"/>
    <property type="evidence" value="ECO:0007669"/>
    <property type="project" value="UniProtKB-EC"/>
</dbReference>
<evidence type="ECO:0000256" key="4">
    <source>
        <dbReference type="ARBA" id="ARBA00022679"/>
    </source>
</evidence>
<dbReference type="PROSITE" id="PS50113">
    <property type="entry name" value="PAC"/>
    <property type="match status" value="1"/>
</dbReference>
<dbReference type="EMBL" id="QGMY01000018">
    <property type="protein sequence ID" value="PWR69840.1"/>
    <property type="molecule type" value="Genomic_DNA"/>
</dbReference>